<protein>
    <submittedName>
        <fullName evidence="2">Uncharacterized protein</fullName>
    </submittedName>
</protein>
<evidence type="ECO:0000256" key="1">
    <source>
        <dbReference type="SAM" id="MobiDB-lite"/>
    </source>
</evidence>
<gene>
    <name evidence="2" type="ORF">H5P30_20055</name>
</gene>
<dbReference type="EMBL" id="JACHVA010000138">
    <property type="protein sequence ID" value="MBC2604083.1"/>
    <property type="molecule type" value="Genomic_DNA"/>
</dbReference>
<sequence>MKILPRCEIPATVIVMIRNASLLLALALMGFGCASQSEYGMETSPVVQEMDDQSDSESLGEKITEDNLEAQEDGDAPIFNYDDNGSPE</sequence>
<organism evidence="2 3">
    <name type="scientific">Puniceicoccus vermicola</name>
    <dbReference type="NCBI Taxonomy" id="388746"/>
    <lineage>
        <taxon>Bacteria</taxon>
        <taxon>Pseudomonadati</taxon>
        <taxon>Verrucomicrobiota</taxon>
        <taxon>Opitutia</taxon>
        <taxon>Puniceicoccales</taxon>
        <taxon>Puniceicoccaceae</taxon>
        <taxon>Puniceicoccus</taxon>
    </lineage>
</organism>
<comment type="caution">
    <text evidence="2">The sequence shown here is derived from an EMBL/GenBank/DDBJ whole genome shotgun (WGS) entry which is preliminary data.</text>
</comment>
<proteinExistence type="predicted"/>
<dbReference type="AlphaFoldDB" id="A0A7X1E6G7"/>
<evidence type="ECO:0000313" key="3">
    <source>
        <dbReference type="Proteomes" id="UP000525652"/>
    </source>
</evidence>
<reference evidence="2 3" key="1">
    <citation type="submission" date="2020-07" db="EMBL/GenBank/DDBJ databases">
        <authorList>
            <person name="Feng X."/>
        </authorList>
    </citation>
    <scope>NUCLEOTIDE SEQUENCE [LARGE SCALE GENOMIC DNA]</scope>
    <source>
        <strain evidence="2 3">JCM14086</strain>
    </source>
</reference>
<name>A0A7X1E6G7_9BACT</name>
<keyword evidence="3" id="KW-1185">Reference proteome</keyword>
<dbReference type="RefSeq" id="WP_185694700.1">
    <property type="nucleotide sequence ID" value="NZ_JACHVA010000138.1"/>
</dbReference>
<accession>A0A7X1E6G7</accession>
<dbReference type="Proteomes" id="UP000525652">
    <property type="component" value="Unassembled WGS sequence"/>
</dbReference>
<dbReference type="PROSITE" id="PS51257">
    <property type="entry name" value="PROKAR_LIPOPROTEIN"/>
    <property type="match status" value="1"/>
</dbReference>
<feature type="region of interest" description="Disordered" evidence="1">
    <location>
        <begin position="42"/>
        <end position="88"/>
    </location>
</feature>
<evidence type="ECO:0000313" key="2">
    <source>
        <dbReference type="EMBL" id="MBC2604083.1"/>
    </source>
</evidence>
<feature type="compositionally biased region" description="Acidic residues" evidence="1">
    <location>
        <begin position="66"/>
        <end position="75"/>
    </location>
</feature>